<dbReference type="GeneID" id="13397576"/>
<name>F9XGS7_ZYMTI</name>
<keyword evidence="2" id="KW-1185">Reference proteome</keyword>
<evidence type="ECO:0000313" key="2">
    <source>
        <dbReference type="Proteomes" id="UP000008062"/>
    </source>
</evidence>
<dbReference type="KEGG" id="ztr:MYCGRDRAFT_94700"/>
<organism evidence="1 2">
    <name type="scientific">Zymoseptoria tritici (strain CBS 115943 / IPO323)</name>
    <name type="common">Speckled leaf blotch fungus</name>
    <name type="synonym">Septoria tritici</name>
    <dbReference type="NCBI Taxonomy" id="336722"/>
    <lineage>
        <taxon>Eukaryota</taxon>
        <taxon>Fungi</taxon>
        <taxon>Dikarya</taxon>
        <taxon>Ascomycota</taxon>
        <taxon>Pezizomycotina</taxon>
        <taxon>Dothideomycetes</taxon>
        <taxon>Dothideomycetidae</taxon>
        <taxon>Mycosphaerellales</taxon>
        <taxon>Mycosphaerellaceae</taxon>
        <taxon>Zymoseptoria</taxon>
    </lineage>
</organism>
<protein>
    <submittedName>
        <fullName evidence="1">Uncharacterized protein</fullName>
    </submittedName>
</protein>
<proteinExistence type="predicted"/>
<dbReference type="Proteomes" id="UP000008062">
    <property type="component" value="Chromosome 7"/>
</dbReference>
<dbReference type="AlphaFoldDB" id="F9XGS7"/>
<sequence length="347" mass="39610">MSTLPGRHFIQSQALLYQMLHESDARWEANDLANRITEMVGEQAWDEEEDRIDTLLNGMAINPCYTRNDVSEVVTGLALEYHNGERAWSRLQRPLERVGTVYWRDHARQLEADHKKAGLPWNPSSLPTFQPLSTQVNPAYCPTSKKCKYCGTSHSQHLGLKCPSGRFLKRMRVRLGRMLLGRQFDFVARPPGAADCVDVVERILIRNHIDGRWRMFSTNHTAHELMRVMSLCKAQAASLVSLVAEYDSEQDRISQSRHTQAALIAESVHQDNGDDLILESVQYYLVFLDYLSRTSLLAAKFEQTLATLRYIQQTMATACSTLQWRLLYLQGQRGRLNPSPIDESSAE</sequence>
<dbReference type="RefSeq" id="XP_003851007.1">
    <property type="nucleotide sequence ID" value="XM_003850959.1"/>
</dbReference>
<accession>F9XGS7</accession>
<dbReference type="HOGENOM" id="CLU_799752_0_0_1"/>
<gene>
    <name evidence="1" type="ORF">MYCGRDRAFT_94700</name>
</gene>
<dbReference type="EMBL" id="CM001202">
    <property type="protein sequence ID" value="EGP85983.1"/>
    <property type="molecule type" value="Genomic_DNA"/>
</dbReference>
<reference evidence="1 2" key="1">
    <citation type="journal article" date="2011" name="PLoS Genet.">
        <title>Finished genome of the fungal wheat pathogen Mycosphaerella graminicola reveals dispensome structure, chromosome plasticity, and stealth pathogenesis.</title>
        <authorList>
            <person name="Goodwin S.B."/>
            <person name="Ben M'barek S."/>
            <person name="Dhillon B."/>
            <person name="Wittenberg A.H.J."/>
            <person name="Crane C.F."/>
            <person name="Hane J.K."/>
            <person name="Foster A.J."/>
            <person name="Van der Lee T.A.J."/>
            <person name="Grimwood J."/>
            <person name="Aerts A."/>
            <person name="Antoniw J."/>
            <person name="Bailey A."/>
            <person name="Bluhm B."/>
            <person name="Bowler J."/>
            <person name="Bristow J."/>
            <person name="van der Burgt A."/>
            <person name="Canto-Canche B."/>
            <person name="Churchill A.C.L."/>
            <person name="Conde-Ferraez L."/>
            <person name="Cools H.J."/>
            <person name="Coutinho P.M."/>
            <person name="Csukai M."/>
            <person name="Dehal P."/>
            <person name="De Wit P."/>
            <person name="Donzelli B."/>
            <person name="van de Geest H.C."/>
            <person name="van Ham R.C.H.J."/>
            <person name="Hammond-Kosack K.E."/>
            <person name="Henrissat B."/>
            <person name="Kilian A."/>
            <person name="Kobayashi A.K."/>
            <person name="Koopmann E."/>
            <person name="Kourmpetis Y."/>
            <person name="Kuzniar A."/>
            <person name="Lindquist E."/>
            <person name="Lombard V."/>
            <person name="Maliepaard C."/>
            <person name="Martins N."/>
            <person name="Mehrabi R."/>
            <person name="Nap J.P.H."/>
            <person name="Ponomarenko A."/>
            <person name="Rudd J.J."/>
            <person name="Salamov A."/>
            <person name="Schmutz J."/>
            <person name="Schouten H.J."/>
            <person name="Shapiro H."/>
            <person name="Stergiopoulos I."/>
            <person name="Torriani S.F.F."/>
            <person name="Tu H."/>
            <person name="de Vries R.P."/>
            <person name="Waalwijk C."/>
            <person name="Ware S.B."/>
            <person name="Wiebenga A."/>
            <person name="Zwiers L.-H."/>
            <person name="Oliver R.P."/>
            <person name="Grigoriev I.V."/>
            <person name="Kema G.H.J."/>
        </authorList>
    </citation>
    <scope>NUCLEOTIDE SEQUENCE [LARGE SCALE GENOMIC DNA]</scope>
    <source>
        <strain evidence="2">CBS 115943 / IPO323</strain>
    </source>
</reference>
<evidence type="ECO:0000313" key="1">
    <source>
        <dbReference type="EMBL" id="EGP85983.1"/>
    </source>
</evidence>
<dbReference type="InParanoid" id="F9XGS7"/>